<comment type="caution">
    <text evidence="11">The sequence shown here is derived from an EMBL/GenBank/DDBJ whole genome shotgun (WGS) entry which is preliminary data.</text>
</comment>
<dbReference type="InterPro" id="IPR050482">
    <property type="entry name" value="Sensor_HK_TwoCompSys"/>
</dbReference>
<evidence type="ECO:0000256" key="2">
    <source>
        <dbReference type="ARBA" id="ARBA00012438"/>
    </source>
</evidence>
<evidence type="ECO:0000256" key="6">
    <source>
        <dbReference type="ARBA" id="ARBA00022777"/>
    </source>
</evidence>
<evidence type="ECO:0000259" key="10">
    <source>
        <dbReference type="PROSITE" id="PS50112"/>
    </source>
</evidence>
<dbReference type="EMBL" id="BFAV01000092">
    <property type="protein sequence ID" value="GBF33291.1"/>
    <property type="molecule type" value="Genomic_DNA"/>
</dbReference>
<dbReference type="OrthoDB" id="9781904at2"/>
<dbReference type="CDD" id="cd16917">
    <property type="entry name" value="HATPase_UhpB-NarQ-NarX-like"/>
    <property type="match status" value="1"/>
</dbReference>
<keyword evidence="7" id="KW-0067">ATP-binding</keyword>
<dbReference type="InterPro" id="IPR035965">
    <property type="entry name" value="PAS-like_dom_sf"/>
</dbReference>
<evidence type="ECO:0000313" key="11">
    <source>
        <dbReference type="EMBL" id="GBF33291.1"/>
    </source>
</evidence>
<dbReference type="InterPro" id="IPR011712">
    <property type="entry name" value="Sig_transdc_His_kin_sub3_dim/P"/>
</dbReference>
<dbReference type="Gene3D" id="3.30.450.20">
    <property type="entry name" value="PAS domain"/>
    <property type="match status" value="1"/>
</dbReference>
<evidence type="ECO:0000256" key="7">
    <source>
        <dbReference type="ARBA" id="ARBA00022840"/>
    </source>
</evidence>
<evidence type="ECO:0000256" key="5">
    <source>
        <dbReference type="ARBA" id="ARBA00022741"/>
    </source>
</evidence>
<accession>A0A2L2XHE1</accession>
<dbReference type="InterPro" id="IPR003594">
    <property type="entry name" value="HATPase_dom"/>
</dbReference>
<keyword evidence="6" id="KW-0418">Kinase</keyword>
<name>A0A2L2XHE1_9FIRM</name>
<dbReference type="SMART" id="SM00387">
    <property type="entry name" value="HATPase_c"/>
    <property type="match status" value="1"/>
</dbReference>
<dbReference type="EC" id="2.7.13.3" evidence="2"/>
<dbReference type="GO" id="GO:0005524">
    <property type="term" value="F:ATP binding"/>
    <property type="evidence" value="ECO:0007669"/>
    <property type="project" value="UniProtKB-KW"/>
</dbReference>
<dbReference type="Pfam" id="PF02518">
    <property type="entry name" value="HATPase_c"/>
    <property type="match status" value="1"/>
</dbReference>
<reference evidence="12" key="1">
    <citation type="submission" date="2018-02" db="EMBL/GenBank/DDBJ databases">
        <title>Genome sequence of Desulfocucumis palustris strain NAW-5.</title>
        <authorList>
            <person name="Watanabe M."/>
            <person name="Kojima H."/>
            <person name="Fukui M."/>
        </authorList>
    </citation>
    <scope>NUCLEOTIDE SEQUENCE [LARGE SCALE GENOMIC DNA]</scope>
    <source>
        <strain evidence="12">NAW-5</strain>
    </source>
</reference>
<evidence type="ECO:0000256" key="3">
    <source>
        <dbReference type="ARBA" id="ARBA00022553"/>
    </source>
</evidence>
<dbReference type="SUPFAM" id="SSF55785">
    <property type="entry name" value="PYP-like sensor domain (PAS domain)"/>
    <property type="match status" value="1"/>
</dbReference>
<proteinExistence type="predicted"/>
<keyword evidence="9" id="KW-0812">Transmembrane</keyword>
<dbReference type="Proteomes" id="UP000239549">
    <property type="component" value="Unassembled WGS sequence"/>
</dbReference>
<keyword evidence="4" id="KW-0808">Transferase</keyword>
<evidence type="ECO:0000256" key="4">
    <source>
        <dbReference type="ARBA" id="ARBA00022679"/>
    </source>
</evidence>
<protein>
    <recommendedName>
        <fullName evidence="2">histidine kinase</fullName>
        <ecNumber evidence="2">2.7.13.3</ecNumber>
    </recommendedName>
</protein>
<keyword evidence="3" id="KW-0597">Phosphoprotein</keyword>
<dbReference type="SUPFAM" id="SSF55874">
    <property type="entry name" value="ATPase domain of HSP90 chaperone/DNA topoisomerase II/histidine kinase"/>
    <property type="match status" value="1"/>
</dbReference>
<dbReference type="Gene3D" id="1.20.5.1930">
    <property type="match status" value="1"/>
</dbReference>
<evidence type="ECO:0000256" key="1">
    <source>
        <dbReference type="ARBA" id="ARBA00000085"/>
    </source>
</evidence>
<dbReference type="Gene3D" id="3.30.565.10">
    <property type="entry name" value="Histidine kinase-like ATPase, C-terminal domain"/>
    <property type="match status" value="1"/>
</dbReference>
<keyword evidence="9" id="KW-1133">Transmembrane helix</keyword>
<evidence type="ECO:0000313" key="12">
    <source>
        <dbReference type="Proteomes" id="UP000239549"/>
    </source>
</evidence>
<gene>
    <name evidence="11" type="ORF">DCCM_2390</name>
</gene>
<feature type="domain" description="PAS" evidence="10">
    <location>
        <begin position="223"/>
        <end position="273"/>
    </location>
</feature>
<evidence type="ECO:0000256" key="8">
    <source>
        <dbReference type="ARBA" id="ARBA00023012"/>
    </source>
</evidence>
<dbReference type="Pfam" id="PF07730">
    <property type="entry name" value="HisKA_3"/>
    <property type="match status" value="1"/>
</dbReference>
<dbReference type="RefSeq" id="WP_104371706.1">
    <property type="nucleotide sequence ID" value="NZ_BFAV01000092.1"/>
</dbReference>
<feature type="transmembrane region" description="Helical" evidence="9">
    <location>
        <begin position="12"/>
        <end position="29"/>
    </location>
</feature>
<keyword evidence="5" id="KW-0547">Nucleotide-binding</keyword>
<dbReference type="PROSITE" id="PS50112">
    <property type="entry name" value="PAS"/>
    <property type="match status" value="1"/>
</dbReference>
<dbReference type="GO" id="GO:0000155">
    <property type="term" value="F:phosphorelay sensor kinase activity"/>
    <property type="evidence" value="ECO:0007669"/>
    <property type="project" value="InterPro"/>
</dbReference>
<keyword evidence="8" id="KW-0902">Two-component regulatory system</keyword>
<dbReference type="InterPro" id="IPR036890">
    <property type="entry name" value="HATPase_C_sf"/>
</dbReference>
<dbReference type="PANTHER" id="PTHR24421">
    <property type="entry name" value="NITRATE/NITRITE SENSOR PROTEIN NARX-RELATED"/>
    <property type="match status" value="1"/>
</dbReference>
<dbReference type="GO" id="GO:0016020">
    <property type="term" value="C:membrane"/>
    <property type="evidence" value="ECO:0007669"/>
    <property type="project" value="InterPro"/>
</dbReference>
<keyword evidence="12" id="KW-1185">Reference proteome</keyword>
<organism evidence="11 12">
    <name type="scientific">Desulfocucumis palustris</name>
    <dbReference type="NCBI Taxonomy" id="1898651"/>
    <lineage>
        <taxon>Bacteria</taxon>
        <taxon>Bacillati</taxon>
        <taxon>Bacillota</taxon>
        <taxon>Clostridia</taxon>
        <taxon>Eubacteriales</taxon>
        <taxon>Desulfocucumaceae</taxon>
        <taxon>Desulfocucumis</taxon>
    </lineage>
</organism>
<feature type="transmembrane region" description="Helical" evidence="9">
    <location>
        <begin position="181"/>
        <end position="200"/>
    </location>
</feature>
<evidence type="ECO:0000256" key="9">
    <source>
        <dbReference type="SAM" id="Phobius"/>
    </source>
</evidence>
<dbReference type="AlphaFoldDB" id="A0A2L2XHE1"/>
<comment type="catalytic activity">
    <reaction evidence="1">
        <text>ATP + protein L-histidine = ADP + protein N-phospho-L-histidine.</text>
        <dbReference type="EC" id="2.7.13.3"/>
    </reaction>
</comment>
<keyword evidence="9" id="KW-0472">Membrane</keyword>
<dbReference type="CDD" id="cd00130">
    <property type="entry name" value="PAS"/>
    <property type="match status" value="1"/>
</dbReference>
<sequence>MEITTQKAPGRWFYITMTVILLVPLLHFYSARVETRGIENIAGELEEASANYNLFNNISALTYNAQAYMLYADKGKIEKFNELSINVVKKELDLFNRGGSEKRKADLKNLIEKTRDYISYVRGEVLPAVQAGKKDEFIAVNGGQFDAMTGEMLELSGSLLLTGDARLKDETTRVANIQNRISILSLGLVLMILLLLLLGVRKLLHPLLESGKLSADLVAFYRDGVMVIDRESRVTRVNEPLQKLLNVKQPDILGKTLNELSAAFPFIQNLIQPLFSVLLNQDKIINKQIILNSAGSKSFLNVDYHPMFFSKRLTGAVLIVNTVEMQKNKRYLFDTIEAERKKISIEIHDWIGRGMSPIIHSLDYILRANNEVPPGIHESLVKLRTHCQNAAMDMRSIMNDIHPYLIDEVGLVSALESYTSNFENMQGIRVYMFYKERTLNINKKVEIIIYRIIQEALSNVVKHSTAGEVDIYLKEEEDVLKVEIMDNGDMMEDFVAGKGLWGMKERANLAGGDLSYGSDENGFSLTLTIPLSSGGKNNG</sequence>
<dbReference type="PANTHER" id="PTHR24421:SF10">
    <property type="entry name" value="NITRATE_NITRITE SENSOR PROTEIN NARQ"/>
    <property type="match status" value="1"/>
</dbReference>
<dbReference type="GO" id="GO:0046983">
    <property type="term" value="F:protein dimerization activity"/>
    <property type="evidence" value="ECO:0007669"/>
    <property type="project" value="InterPro"/>
</dbReference>
<dbReference type="InterPro" id="IPR000014">
    <property type="entry name" value="PAS"/>
</dbReference>